<dbReference type="InterPro" id="IPR052347">
    <property type="entry name" value="Isochorismatase_Nicotinamidase"/>
</dbReference>
<dbReference type="KEGG" id="ipo:Ilyop_1779"/>
<dbReference type="RefSeq" id="WP_013388213.1">
    <property type="nucleotide sequence ID" value="NC_014632.1"/>
</dbReference>
<evidence type="ECO:0000256" key="2">
    <source>
        <dbReference type="ARBA" id="ARBA00022642"/>
    </source>
</evidence>
<dbReference type="Proteomes" id="UP000006875">
    <property type="component" value="Chromosome"/>
</dbReference>
<evidence type="ECO:0000313" key="10">
    <source>
        <dbReference type="EMBL" id="ADO83550.1"/>
    </source>
</evidence>
<dbReference type="SUPFAM" id="SSF52499">
    <property type="entry name" value="Isochorismatase-like hydrolases"/>
    <property type="match status" value="1"/>
</dbReference>
<sequence length="206" mass="22622">MNKALLIVDVQNDFCEGGSLEVKNSLDIIPVINKLIDKFKQLSYPVIATKDWHPSNHKSFASVSGGRIGELGELNGIPQIWWPDHCIQGTKGAELHPDLNTVDTVIHKGSDPEVDSYSGFFSASGKPTLLEEVLKKQKVDTLYIVGLATDYCVKFTVLDALSLGYKVIVIKDGCQGVNINPEDSKLAFFKMKEKGAEIISSTKLEI</sequence>
<dbReference type="HOGENOM" id="CLU_068979_13_1_0"/>
<dbReference type="PANTHER" id="PTHR11080:SF2">
    <property type="entry name" value="LD05707P"/>
    <property type="match status" value="1"/>
</dbReference>
<dbReference type="FunFam" id="3.40.50.850:FF:000006">
    <property type="entry name" value="Bifunctional pyrazinamidase/nicotinamidase"/>
    <property type="match status" value="1"/>
</dbReference>
<keyword evidence="4 10" id="KW-0378">Hydrolase</keyword>
<reference evidence="10 11" key="1">
    <citation type="journal article" date="2010" name="Stand. Genomic Sci.">
        <title>Complete genome sequence of Ilyobacter polytropus type strain (CuHbu1).</title>
        <authorList>
            <person name="Sikorski J."/>
            <person name="Chertkov O."/>
            <person name="Lapidus A."/>
            <person name="Nolan M."/>
            <person name="Lucas S."/>
            <person name="Del Rio T.G."/>
            <person name="Tice H."/>
            <person name="Cheng J.F."/>
            <person name="Tapia R."/>
            <person name="Han C."/>
            <person name="Goodwin L."/>
            <person name="Pitluck S."/>
            <person name="Liolios K."/>
            <person name="Ivanova N."/>
            <person name="Mavromatis K."/>
            <person name="Mikhailova N."/>
            <person name="Pati A."/>
            <person name="Chen A."/>
            <person name="Palaniappan K."/>
            <person name="Land M."/>
            <person name="Hauser L."/>
            <person name="Chang Y.J."/>
            <person name="Jeffries C.D."/>
            <person name="Brambilla E."/>
            <person name="Yasawong M."/>
            <person name="Rohde M."/>
            <person name="Pukall R."/>
            <person name="Spring S."/>
            <person name="Goker M."/>
            <person name="Woyke T."/>
            <person name="Bristow J."/>
            <person name="Eisen J.A."/>
            <person name="Markowitz V."/>
            <person name="Hugenholtz P."/>
            <person name="Kyrpides N.C."/>
            <person name="Klenk H.P."/>
        </authorList>
    </citation>
    <scope>NUCLEOTIDE SEQUENCE [LARGE SCALE GENOMIC DNA]</scope>
    <source>
        <strain evidence="11">ATCC 51220 / DSM 2926 / LMG 16218 / CuHBu1</strain>
    </source>
</reference>
<gene>
    <name evidence="10" type="ordered locus">Ilyop_1779</name>
</gene>
<evidence type="ECO:0000256" key="5">
    <source>
        <dbReference type="ARBA" id="ARBA00037900"/>
    </source>
</evidence>
<dbReference type="OrthoDB" id="257098at2"/>
<comment type="similarity">
    <text evidence="1">Belongs to the isochorismatase family.</text>
</comment>
<dbReference type="InterPro" id="IPR000868">
    <property type="entry name" value="Isochorismatase-like_dom"/>
</dbReference>
<evidence type="ECO:0000256" key="3">
    <source>
        <dbReference type="ARBA" id="ARBA00022723"/>
    </source>
</evidence>
<comment type="pathway">
    <text evidence="5">Cofactor biosynthesis; nicotinate biosynthesis; nicotinate from nicotinamide: step 1/1.</text>
</comment>
<dbReference type="EMBL" id="CP002281">
    <property type="protein sequence ID" value="ADO83550.1"/>
    <property type="molecule type" value="Genomic_DNA"/>
</dbReference>
<dbReference type="GO" id="GO:0008936">
    <property type="term" value="F:nicotinamidase activity"/>
    <property type="evidence" value="ECO:0007669"/>
    <property type="project" value="UniProtKB-EC"/>
</dbReference>
<dbReference type="Pfam" id="PF00857">
    <property type="entry name" value="Isochorismatase"/>
    <property type="match status" value="1"/>
</dbReference>
<keyword evidence="2" id="KW-0662">Pyridine nucleotide biosynthesis</keyword>
<protein>
    <recommendedName>
        <fullName evidence="8">Nicotinamidase</fullName>
        <ecNumber evidence="6">3.5.1.19</ecNumber>
    </recommendedName>
    <alternativeName>
        <fullName evidence="7">Nicotinamide deamidase</fullName>
    </alternativeName>
</protein>
<evidence type="ECO:0000313" key="11">
    <source>
        <dbReference type="Proteomes" id="UP000006875"/>
    </source>
</evidence>
<evidence type="ECO:0000256" key="8">
    <source>
        <dbReference type="ARBA" id="ARBA00072277"/>
    </source>
</evidence>
<dbReference type="PANTHER" id="PTHR11080">
    <property type="entry name" value="PYRAZINAMIDASE/NICOTINAMIDASE"/>
    <property type="match status" value="1"/>
</dbReference>
<dbReference type="eggNOG" id="COG1335">
    <property type="taxonomic scope" value="Bacteria"/>
</dbReference>
<keyword evidence="11" id="KW-1185">Reference proteome</keyword>
<evidence type="ECO:0000256" key="7">
    <source>
        <dbReference type="ARBA" id="ARBA00043224"/>
    </source>
</evidence>
<dbReference type="EC" id="3.5.1.19" evidence="6"/>
<evidence type="ECO:0000256" key="6">
    <source>
        <dbReference type="ARBA" id="ARBA00039017"/>
    </source>
</evidence>
<evidence type="ECO:0000256" key="1">
    <source>
        <dbReference type="ARBA" id="ARBA00006336"/>
    </source>
</evidence>
<dbReference type="InterPro" id="IPR036380">
    <property type="entry name" value="Isochorismatase-like_sf"/>
</dbReference>
<dbReference type="NCBIfam" id="NF008623">
    <property type="entry name" value="PRK11609.1"/>
    <property type="match status" value="1"/>
</dbReference>
<dbReference type="CDD" id="cd01011">
    <property type="entry name" value="nicotinamidase"/>
    <property type="match status" value="1"/>
</dbReference>
<dbReference type="GO" id="GO:0019363">
    <property type="term" value="P:pyridine nucleotide biosynthetic process"/>
    <property type="evidence" value="ECO:0007669"/>
    <property type="project" value="UniProtKB-KW"/>
</dbReference>
<name>E3H8Z6_ILYPC</name>
<accession>E3H8Z6</accession>
<organism evidence="10 11">
    <name type="scientific">Ilyobacter polytropus (strain ATCC 51220 / DSM 2926 / LMG 16218 / CuHBu1)</name>
    <dbReference type="NCBI Taxonomy" id="572544"/>
    <lineage>
        <taxon>Bacteria</taxon>
        <taxon>Fusobacteriati</taxon>
        <taxon>Fusobacteriota</taxon>
        <taxon>Fusobacteriia</taxon>
        <taxon>Fusobacteriales</taxon>
        <taxon>Fusobacteriaceae</taxon>
        <taxon>Ilyobacter</taxon>
    </lineage>
</organism>
<evidence type="ECO:0000259" key="9">
    <source>
        <dbReference type="Pfam" id="PF00857"/>
    </source>
</evidence>
<dbReference type="GO" id="GO:0046872">
    <property type="term" value="F:metal ion binding"/>
    <property type="evidence" value="ECO:0007669"/>
    <property type="project" value="UniProtKB-KW"/>
</dbReference>
<dbReference type="AlphaFoldDB" id="E3H8Z6"/>
<dbReference type="STRING" id="572544.Ilyop_1779"/>
<evidence type="ECO:0000256" key="4">
    <source>
        <dbReference type="ARBA" id="ARBA00022801"/>
    </source>
</evidence>
<dbReference type="Gene3D" id="3.40.50.850">
    <property type="entry name" value="Isochorismatase-like"/>
    <property type="match status" value="1"/>
</dbReference>
<keyword evidence="3" id="KW-0479">Metal-binding</keyword>
<feature type="domain" description="Isochorismatase-like" evidence="9">
    <location>
        <begin position="4"/>
        <end position="201"/>
    </location>
</feature>
<proteinExistence type="inferred from homology"/>